<protein>
    <submittedName>
        <fullName evidence="1">Uncharacterized protein</fullName>
    </submittedName>
</protein>
<dbReference type="EMBL" id="CAADJG010000002">
    <property type="protein sequence ID" value="VFS73017.1"/>
    <property type="molecule type" value="Genomic_DNA"/>
</dbReference>
<sequence length="54" mass="6179">MYSKDIQLQTVEPPRKFTGVSPVFLSDATMLERKNKVLARMNEEGFDAPRYLCG</sequence>
<name>A0A485BGX0_RAOTE</name>
<proteinExistence type="predicted"/>
<gene>
    <name evidence="1" type="ORF">NCTC13038_02904</name>
</gene>
<accession>A0A485BGX0</accession>
<reference evidence="1 2" key="1">
    <citation type="submission" date="2019-03" db="EMBL/GenBank/DDBJ databases">
        <authorList>
            <consortium name="Pathogen Informatics"/>
        </authorList>
    </citation>
    <scope>NUCLEOTIDE SEQUENCE [LARGE SCALE GENOMIC DNA]</scope>
    <source>
        <strain evidence="1 2">NCTC13038</strain>
    </source>
</reference>
<organism evidence="1 2">
    <name type="scientific">Raoultella terrigena</name>
    <name type="common">Klebsiella terrigena</name>
    <dbReference type="NCBI Taxonomy" id="577"/>
    <lineage>
        <taxon>Bacteria</taxon>
        <taxon>Pseudomonadati</taxon>
        <taxon>Pseudomonadota</taxon>
        <taxon>Gammaproteobacteria</taxon>
        <taxon>Enterobacterales</taxon>
        <taxon>Enterobacteriaceae</taxon>
        <taxon>Klebsiella/Raoultella group</taxon>
        <taxon>Raoultella</taxon>
    </lineage>
</organism>
<dbReference type="Proteomes" id="UP000332594">
    <property type="component" value="Unassembled WGS sequence"/>
</dbReference>
<dbReference type="AlphaFoldDB" id="A0A485BGX0"/>
<evidence type="ECO:0000313" key="1">
    <source>
        <dbReference type="EMBL" id="VFS73017.1"/>
    </source>
</evidence>
<evidence type="ECO:0000313" key="2">
    <source>
        <dbReference type="Proteomes" id="UP000332594"/>
    </source>
</evidence>